<dbReference type="SMART" id="SM00454">
    <property type="entry name" value="SAM"/>
    <property type="match status" value="1"/>
</dbReference>
<dbReference type="InterPro" id="IPR004092">
    <property type="entry name" value="Mbt"/>
</dbReference>
<feature type="compositionally biased region" description="Low complexity" evidence="6">
    <location>
        <begin position="361"/>
        <end position="372"/>
    </location>
</feature>
<feature type="repeat" description="MBT" evidence="5">
    <location>
        <begin position="83"/>
        <end position="178"/>
    </location>
</feature>
<protein>
    <submittedName>
        <fullName evidence="9">SAM domain-containing protein</fullName>
    </submittedName>
</protein>
<dbReference type="SUPFAM" id="SSF47769">
    <property type="entry name" value="SAM/Pointed domain"/>
    <property type="match status" value="1"/>
</dbReference>
<feature type="repeat" description="MBT" evidence="5">
    <location>
        <begin position="191"/>
        <end position="294"/>
    </location>
</feature>
<evidence type="ECO:0000256" key="2">
    <source>
        <dbReference type="ARBA" id="ARBA00022491"/>
    </source>
</evidence>
<feature type="region of interest" description="Disordered" evidence="6">
    <location>
        <begin position="293"/>
        <end position="488"/>
    </location>
</feature>
<sequence length="744" mass="82070">MLSPPASQPPSTSSSPKVETESVPPSAPPPANGNASSSCRAKRGNQKRDEAHKEPVTRASAQRKSSAATSLREDTPEHKETPFSWDAYLKSTNSVAAPDECFFQSKRKLVNNFKIGYKLVVPDPRGLGTNCLGTITRVYKAWICVRLDGEDTSNDHWVVCDDSQLCPVRDGGSGLQPPVGFTRNPANFRMFVNRQLLPDKDGRNVLCPENWFTPIDSSCCPEKNSFLPGMKCELVERRNFNGAPCVVTVSEVNGDMLALSFDGSSDHVVKEHFQSRYIYPCGWGDRNEAPVIPPVFPGPKRQKRRLNRVTPKMAKEPRSKKARLTEPLDTSAAQAVSATRNDEEKPQNGIKVEVISEEARSTPSTRSSTLPPGASSSGVQTPVQEIRNDSPPSTSATALADPDSIQESPQAAPALSEAPLSDDTEADPASDEAVVETTEKAKSAETQETPPPVPEDPEANADEPDEPPPMTQPKVRIPKTARKGRKTYQRTINAEKRKVKKKKTAPIRKPAPARVVESDVVFCPKNENGVPDEIAVYINHGCARKSGLLDMMRVMDLPRKIGPTSPHHLYREVIQGLLNAVPGERIITAWNKLPVGNCKKLTVTACIKHMTYTHYLPVPSSATACVDIVRAFMNNMGICKNFLSTAGERCTECFHFAKRRVPPPPAYHDWSVEKTADFVAAHIGPELKETFLQNEIDGRAMSLLNQQNIMEYMKLSLGMAMKIVNLVNRLNHDHQQMLRHQFQN</sequence>
<dbReference type="Gene3D" id="2.30.30.140">
    <property type="match status" value="2"/>
</dbReference>
<name>A0A1I8A755_9BILA</name>
<evidence type="ECO:0000256" key="1">
    <source>
        <dbReference type="ARBA" id="ARBA00004123"/>
    </source>
</evidence>
<evidence type="ECO:0000313" key="8">
    <source>
        <dbReference type="Proteomes" id="UP000095287"/>
    </source>
</evidence>
<evidence type="ECO:0000256" key="3">
    <source>
        <dbReference type="ARBA" id="ARBA00022737"/>
    </source>
</evidence>
<feature type="compositionally biased region" description="Acidic residues" evidence="6">
    <location>
        <begin position="455"/>
        <end position="466"/>
    </location>
</feature>
<dbReference type="Gene3D" id="1.10.150.50">
    <property type="entry name" value="Transcription Factor, Ets-1"/>
    <property type="match status" value="1"/>
</dbReference>
<comment type="subcellular location">
    <subcellularLocation>
        <location evidence="1">Nucleus</location>
    </subcellularLocation>
</comment>
<evidence type="ECO:0000259" key="7">
    <source>
        <dbReference type="SMART" id="SM00454"/>
    </source>
</evidence>
<feature type="region of interest" description="Disordered" evidence="6">
    <location>
        <begin position="1"/>
        <end position="79"/>
    </location>
</feature>
<evidence type="ECO:0000256" key="4">
    <source>
        <dbReference type="ARBA" id="ARBA00023242"/>
    </source>
</evidence>
<evidence type="ECO:0000256" key="5">
    <source>
        <dbReference type="PROSITE-ProRule" id="PRU00459"/>
    </source>
</evidence>
<dbReference type="Pfam" id="PF12140">
    <property type="entry name" value="SLED"/>
    <property type="match status" value="1"/>
</dbReference>
<dbReference type="SUPFAM" id="SSF63748">
    <property type="entry name" value="Tudor/PWWP/MBT"/>
    <property type="match status" value="2"/>
</dbReference>
<dbReference type="InterPro" id="IPR038348">
    <property type="entry name" value="SLED_sf"/>
</dbReference>
<dbReference type="Gene3D" id="3.90.1150.190">
    <property type="entry name" value="SLED domain"/>
    <property type="match status" value="1"/>
</dbReference>
<dbReference type="SMART" id="SM00561">
    <property type="entry name" value="MBT"/>
    <property type="match status" value="2"/>
</dbReference>
<keyword evidence="8" id="KW-1185">Reference proteome</keyword>
<keyword evidence="3" id="KW-0677">Repeat</keyword>
<dbReference type="GO" id="GO:0045892">
    <property type="term" value="P:negative regulation of DNA-templated transcription"/>
    <property type="evidence" value="ECO:0007669"/>
    <property type="project" value="TreeGrafter"/>
</dbReference>
<feature type="compositionally biased region" description="Low complexity" evidence="6">
    <location>
        <begin position="1"/>
        <end position="16"/>
    </location>
</feature>
<dbReference type="InterPro" id="IPR013761">
    <property type="entry name" value="SAM/pointed_sf"/>
</dbReference>
<dbReference type="PANTHER" id="PTHR12247">
    <property type="entry name" value="POLYCOMB GROUP PROTEIN"/>
    <property type="match status" value="1"/>
</dbReference>
<keyword evidence="2" id="KW-0678">Repressor</keyword>
<dbReference type="GO" id="GO:0042393">
    <property type="term" value="F:histone binding"/>
    <property type="evidence" value="ECO:0007669"/>
    <property type="project" value="TreeGrafter"/>
</dbReference>
<dbReference type="InterPro" id="IPR001660">
    <property type="entry name" value="SAM"/>
</dbReference>
<evidence type="ECO:0000313" key="9">
    <source>
        <dbReference type="WBParaSite" id="L893_g33272.t1"/>
    </source>
</evidence>
<feature type="compositionally biased region" description="Basic residues" evidence="6">
    <location>
        <begin position="476"/>
        <end position="488"/>
    </location>
</feature>
<dbReference type="Pfam" id="PF02820">
    <property type="entry name" value="MBT"/>
    <property type="match status" value="1"/>
</dbReference>
<reference evidence="9" key="1">
    <citation type="submission" date="2016-11" db="UniProtKB">
        <authorList>
            <consortium name="WormBaseParasite"/>
        </authorList>
    </citation>
    <scope>IDENTIFICATION</scope>
</reference>
<dbReference type="Proteomes" id="UP000095287">
    <property type="component" value="Unplaced"/>
</dbReference>
<dbReference type="PROSITE" id="PS51079">
    <property type="entry name" value="MBT"/>
    <property type="match status" value="2"/>
</dbReference>
<feature type="domain" description="SAM" evidence="7">
    <location>
        <begin position="667"/>
        <end position="733"/>
    </location>
</feature>
<dbReference type="InterPro" id="IPR021987">
    <property type="entry name" value="SLED"/>
</dbReference>
<feature type="compositionally biased region" description="Basic and acidic residues" evidence="6">
    <location>
        <begin position="46"/>
        <end position="56"/>
    </location>
</feature>
<dbReference type="WBParaSite" id="L893_g33272.t1">
    <property type="protein sequence ID" value="L893_g33272.t1"/>
    <property type="gene ID" value="L893_g33272"/>
</dbReference>
<proteinExistence type="predicted"/>
<dbReference type="AlphaFoldDB" id="A0A1I8A755"/>
<keyword evidence="4" id="KW-0539">Nucleus</keyword>
<evidence type="ECO:0000256" key="6">
    <source>
        <dbReference type="SAM" id="MobiDB-lite"/>
    </source>
</evidence>
<dbReference type="GO" id="GO:0005634">
    <property type="term" value="C:nucleus"/>
    <property type="evidence" value="ECO:0007669"/>
    <property type="project" value="UniProtKB-SubCell"/>
</dbReference>
<feature type="compositionally biased region" description="Polar residues" evidence="6">
    <location>
        <begin position="374"/>
        <end position="383"/>
    </location>
</feature>
<dbReference type="InterPro" id="IPR050548">
    <property type="entry name" value="PcG_chromatin_remod_factors"/>
</dbReference>
<feature type="compositionally biased region" description="Polar residues" evidence="6">
    <location>
        <begin position="59"/>
        <end position="69"/>
    </location>
</feature>
<dbReference type="PANTHER" id="PTHR12247:SF132">
    <property type="entry name" value="POLYCOMB PROTEIN SCM"/>
    <property type="match status" value="1"/>
</dbReference>
<accession>A0A1I8A755</accession>
<feature type="compositionally biased region" description="Acidic residues" evidence="6">
    <location>
        <begin position="420"/>
        <end position="434"/>
    </location>
</feature>
<organism evidence="8 9">
    <name type="scientific">Steinernema glaseri</name>
    <dbReference type="NCBI Taxonomy" id="37863"/>
    <lineage>
        <taxon>Eukaryota</taxon>
        <taxon>Metazoa</taxon>
        <taxon>Ecdysozoa</taxon>
        <taxon>Nematoda</taxon>
        <taxon>Chromadorea</taxon>
        <taxon>Rhabditida</taxon>
        <taxon>Tylenchina</taxon>
        <taxon>Panagrolaimomorpha</taxon>
        <taxon>Strongyloidoidea</taxon>
        <taxon>Steinernematidae</taxon>
        <taxon>Steinernema</taxon>
    </lineage>
</organism>
<feature type="compositionally biased region" description="Basic and acidic residues" evidence="6">
    <location>
        <begin position="313"/>
        <end position="326"/>
    </location>
</feature>
<dbReference type="GO" id="GO:0003682">
    <property type="term" value="F:chromatin binding"/>
    <property type="evidence" value="ECO:0007669"/>
    <property type="project" value="TreeGrafter"/>
</dbReference>